<evidence type="ECO:0000256" key="2">
    <source>
        <dbReference type="SAM" id="MobiDB-lite"/>
    </source>
</evidence>
<feature type="region of interest" description="Disordered" evidence="2">
    <location>
        <begin position="1089"/>
        <end position="1132"/>
    </location>
</feature>
<feature type="region of interest" description="Disordered" evidence="2">
    <location>
        <begin position="323"/>
        <end position="351"/>
    </location>
</feature>
<evidence type="ECO:0000256" key="3">
    <source>
        <dbReference type="SAM" id="Phobius"/>
    </source>
</evidence>
<dbReference type="GO" id="GO:0006508">
    <property type="term" value="P:proteolysis"/>
    <property type="evidence" value="ECO:0007669"/>
    <property type="project" value="InterPro"/>
</dbReference>
<evidence type="ECO:0000313" key="7">
    <source>
        <dbReference type="Proteomes" id="UP001243330"/>
    </source>
</evidence>
<dbReference type="PANTHER" id="PTHR33112">
    <property type="entry name" value="DOMAIN PROTEIN, PUTATIVE-RELATED"/>
    <property type="match status" value="1"/>
</dbReference>
<dbReference type="InterPro" id="IPR010730">
    <property type="entry name" value="HET"/>
</dbReference>
<evidence type="ECO:0000313" key="6">
    <source>
        <dbReference type="EMBL" id="KAK1846467.1"/>
    </source>
</evidence>
<keyword evidence="1" id="KW-0677">Repeat</keyword>
<feature type="region of interest" description="Disordered" evidence="2">
    <location>
        <begin position="1220"/>
        <end position="1252"/>
    </location>
</feature>
<dbReference type="Pfam" id="PF06985">
    <property type="entry name" value="HET"/>
    <property type="match status" value="1"/>
</dbReference>
<reference evidence="6" key="1">
    <citation type="submission" date="2023-01" db="EMBL/GenBank/DDBJ databases">
        <title>Colletotrichum chrysophilum M932 genome sequence.</title>
        <authorList>
            <person name="Baroncelli R."/>
        </authorList>
    </citation>
    <scope>NUCLEOTIDE SEQUENCE</scope>
    <source>
        <strain evidence="6">M932</strain>
    </source>
</reference>
<keyword evidence="6" id="KW-0378">Hydrolase</keyword>
<comment type="caution">
    <text evidence="6">The sequence shown here is derived from an EMBL/GenBank/DDBJ whole genome shotgun (WGS) entry which is preliminary data.</text>
</comment>
<keyword evidence="3" id="KW-0812">Transmembrane</keyword>
<organism evidence="6 7">
    <name type="scientific">Colletotrichum chrysophilum</name>
    <dbReference type="NCBI Taxonomy" id="1836956"/>
    <lineage>
        <taxon>Eukaryota</taxon>
        <taxon>Fungi</taxon>
        <taxon>Dikarya</taxon>
        <taxon>Ascomycota</taxon>
        <taxon>Pezizomycotina</taxon>
        <taxon>Sordariomycetes</taxon>
        <taxon>Hypocreomycetidae</taxon>
        <taxon>Glomerellales</taxon>
        <taxon>Glomerellaceae</taxon>
        <taxon>Colletotrichum</taxon>
        <taxon>Colletotrichum gloeosporioides species complex</taxon>
    </lineage>
</organism>
<feature type="domain" description="Heterokaryon incompatibility" evidence="4">
    <location>
        <begin position="608"/>
        <end position="737"/>
    </location>
</feature>
<feature type="transmembrane region" description="Helical" evidence="3">
    <location>
        <begin position="1305"/>
        <end position="1324"/>
    </location>
</feature>
<gene>
    <name evidence="6" type="ORF">CCHR01_10903</name>
</gene>
<dbReference type="Pfam" id="PF24883">
    <property type="entry name" value="NPHP3_N"/>
    <property type="match status" value="1"/>
</dbReference>
<sequence length="1976" mass="221172">MYSSKMDAVIAIFLREDITIGGFLENFLRSILQQLQAKHTQTGVNKNYLTNHQHYPDDKMKNSPASVRIQLLREAVYLHLNKLSRVFLVIDDVDRCSAAASLLLEKELSDMAANGLKIFLTSRVPSLKRLPRNVKCDSCPKNGTEIIVYNKKLCSSGCDPSTFVQPFEYVEVNLYHHNQFNRYIDWDLEREHGNLNLRSSTQNLPPHSELGKRLMEPQNDEVLRELPGKLVEQAEMNISLARLRLDNIHRAHPADVINPTVADVLPANIVAFFDAGMRRIEEQTPLQRSLGLRVIAAVTSFDFDQRGLGFEVLNEVIRKAERPNAGHEANRTHSAPVMSNTSLPKKETEHTDAHVLGPRIKEMLQATRGFVVVKPFTDYPMVAYCKTFHIYAKENYNEALMQARDGLDFRRIQFDASGFGRLVESDCRDDILESNKTWDYHHIKADTFNDAAISDCVFCRKLGGFVNALSFKPPVDAFYRWTMRETAQARETKSYISITFRPVSSLDHEADMTDRLPEVRFDLFPEEGPIPSVGVFGDRTDSEASRRQMKTWLHDCVENHPKCKARHLDRGFMPNRVLDIGIPGAVSPSHIRIVRTKEETVEDEDRRYMTLSHCWGRSEFVQLTAEKLANFTSTGIPWENPSSETSKKDICSNKNFSEAITIARCLGIRYIWIDSVCIIQNDTNDWEAEAKLMHKVYRNSYCNLAAADSKDCHGGLFRVRANDVLPAKFVSERLSRRFSNRSWRIVSSDLWDRELLGSPLYTQRMLSPRLLQFGRDQLFWDCATISACEALPAGFPLSIDEKATIDRYWRQRLQEADISVRSPVKVSEGSLEKLWKNMVETYTSCKLTKHSDKSNALWGIAKLSRDILRQEYAHGLWSNSLEEQLAWRVAGGPKVVDYQTEETDKRQIEATTTIQKTPQKEETSFPSWSWTYLDVPIQVVPRFRERHRFYKVTDHSVGNIGFQFENPYRGWLPEETVPLNEKFKNMAIGPDNGDKYQKAQLASTWRPDERSKLISDKIPVQGHICRGTLISMPGKEGWVIAIDGIRGNAVIEAFPDIQPSHHEVPCEFLVLAASGVKFDELGCEIGEVGDAEDADDAEDNVETEDEMDDDEIEYDELEDHDPEDDELEDDDRFVAGNDGDIHYSGVGILVKRVGVDQLMRFGAVTFRQICREEVVGRRKTIPLGGEARPNRHRGSDSDPTGPTLVIPHFVDMDAFLKQQVPSHKDGQQDRSSWHSTRTSPPGEPPCATKMQEPGSWNEKEITFRRIRIFILSLLTCASVWWWIVRASPVNFRLITDKMKLNDGRSGLSAVLAAAIGALFAGPVASASSGPYTPFEPIDPQNWVNPDNMTWDDWVKPPGTDWSNPARKGSNRNFNIALVVVDYPDRNFTISQPAHSTIFNNPQPAAADVARENVPTFYRDLLNTPNDLNQGHTLHEYWMEDSAGRFGVDLTAFGAYQLPANGYQYGVSNDMNPGACPTGETCNLNIRTDALSAWRNDVGNDTADAFELVFILSAGQDESSTWQEFGEMKFDGPEDVPDEFGPPKTGNTSLPNWARTRYVPWTSWAAASTLWPNAGGGSSTQGESSGMAVYAHELSHLLDIGDNYNNPYGTPLRRAYTGIWSMMSRGSFNGPGGPHTRWQIPALQGSSMGSLHTLRDKYQLGLIERGDILWLSREALATSGIAVADLTARSVDPGDGLMGIRIIMDSDQSPACDIQTEPLCDGGSWDNYDIEVVDRMGSDSFTPDSGVLISKSKNEDNQPFQWVIDAHPEDIELVDFHRPNGSIAMITMGDYRQLADALFHAGTNSGSEFEFIDEANDLHFYIIDRHRNDDGVLSYTVAVRSIGGEGGASVHDISLEEGQVTALEQNTATTQGVSCSFQLSNSGAYVAVDPNDAQHPEDVSAFLASDVYRLSAKVEGAGWRVEVPNVLVTAKFGEVKTAFVSVGASADAADAAVVTLKATSESDPCVAATAQCKVSKA</sequence>
<dbReference type="Proteomes" id="UP001243330">
    <property type="component" value="Unassembled WGS sequence"/>
</dbReference>
<feature type="compositionally biased region" description="Basic and acidic residues" evidence="2">
    <location>
        <begin position="1222"/>
        <end position="1232"/>
    </location>
</feature>
<name>A0AAD9EGC7_9PEZI</name>
<dbReference type="InterPro" id="IPR056884">
    <property type="entry name" value="NPHP3-like_N"/>
</dbReference>
<dbReference type="NCBIfam" id="TIGR03296">
    <property type="entry name" value="M6dom_TIGR03296"/>
    <property type="match status" value="1"/>
</dbReference>
<dbReference type="EMBL" id="JAQOWY010000235">
    <property type="protein sequence ID" value="KAK1846467.1"/>
    <property type="molecule type" value="Genomic_DNA"/>
</dbReference>
<evidence type="ECO:0000259" key="5">
    <source>
        <dbReference type="Pfam" id="PF24883"/>
    </source>
</evidence>
<feature type="domain" description="Nephrocystin 3-like N-terminal" evidence="5">
    <location>
        <begin position="23"/>
        <end position="123"/>
    </location>
</feature>
<feature type="region of interest" description="Disordered" evidence="2">
    <location>
        <begin position="1181"/>
        <end position="1203"/>
    </location>
</feature>
<keyword evidence="6" id="KW-0645">Protease</keyword>
<feature type="compositionally biased region" description="Acidic residues" evidence="2">
    <location>
        <begin position="1089"/>
        <end position="1131"/>
    </location>
</feature>
<protein>
    <submittedName>
        <fullName evidence="6">M6 family metalloprotease domain-containing protein</fullName>
    </submittedName>
</protein>
<dbReference type="GO" id="GO:0008237">
    <property type="term" value="F:metallopeptidase activity"/>
    <property type="evidence" value="ECO:0007669"/>
    <property type="project" value="UniProtKB-KW"/>
</dbReference>
<evidence type="ECO:0000259" key="4">
    <source>
        <dbReference type="Pfam" id="PF06985"/>
    </source>
</evidence>
<dbReference type="PANTHER" id="PTHR33112:SF10">
    <property type="entry name" value="TOL"/>
    <property type="match status" value="1"/>
</dbReference>
<feature type="transmembrane region" description="Helical" evidence="3">
    <location>
        <begin position="1266"/>
        <end position="1284"/>
    </location>
</feature>
<evidence type="ECO:0000256" key="1">
    <source>
        <dbReference type="ARBA" id="ARBA00022737"/>
    </source>
</evidence>
<keyword evidence="6" id="KW-0482">Metalloprotease</keyword>
<accession>A0AAD9EGC7</accession>
<keyword evidence="7" id="KW-1185">Reference proteome</keyword>
<keyword evidence="3" id="KW-1133">Transmembrane helix</keyword>
<dbReference type="InterPro" id="IPR008757">
    <property type="entry name" value="Peptidase_M6-like_domain"/>
</dbReference>
<proteinExistence type="predicted"/>
<keyword evidence="3" id="KW-0472">Membrane</keyword>